<gene>
    <name evidence="3" type="ORF">OCL97_19280</name>
</gene>
<comment type="caution">
    <text evidence="3">The sequence shown here is derived from an EMBL/GenBank/DDBJ whole genome shotgun (WGS) entry which is preliminary data.</text>
</comment>
<evidence type="ECO:0000313" key="3">
    <source>
        <dbReference type="EMBL" id="MFD3266105.1"/>
    </source>
</evidence>
<protein>
    <submittedName>
        <fullName evidence="3">Class I SAM-dependent methyltransferase</fullName>
    </submittedName>
</protein>
<dbReference type="Pfam" id="PF13578">
    <property type="entry name" value="Methyltransf_24"/>
    <property type="match status" value="1"/>
</dbReference>
<reference evidence="3 4" key="1">
    <citation type="submission" date="2022-09" db="EMBL/GenBank/DDBJ databases">
        <title>New species of Phenylobacterium.</title>
        <authorList>
            <person name="Mieszkin S."/>
        </authorList>
    </citation>
    <scope>NUCLEOTIDE SEQUENCE [LARGE SCALE GENOMIC DNA]</scope>
    <source>
        <strain evidence="3 4">HK31-G</strain>
    </source>
</reference>
<keyword evidence="1 3" id="KW-0489">Methyltransferase</keyword>
<dbReference type="PANTHER" id="PTHR40048:SF1">
    <property type="entry name" value="RHAMNOSYL O-METHYLTRANSFERASE"/>
    <property type="match status" value="1"/>
</dbReference>
<keyword evidence="4" id="KW-1185">Reference proteome</keyword>
<dbReference type="EMBL" id="JAOTJD010000046">
    <property type="protein sequence ID" value="MFD3266105.1"/>
    <property type="molecule type" value="Genomic_DNA"/>
</dbReference>
<accession>A0ABW6CW75</accession>
<evidence type="ECO:0000256" key="1">
    <source>
        <dbReference type="ARBA" id="ARBA00022603"/>
    </source>
</evidence>
<keyword evidence="2" id="KW-0808">Transferase</keyword>
<dbReference type="RefSeq" id="WP_377371401.1">
    <property type="nucleotide sequence ID" value="NZ_JAOTJD010000046.1"/>
</dbReference>
<dbReference type="GO" id="GO:0032259">
    <property type="term" value="P:methylation"/>
    <property type="evidence" value="ECO:0007669"/>
    <property type="project" value="UniProtKB-KW"/>
</dbReference>
<name>A0ABW6CW75_9CAUL</name>
<dbReference type="PANTHER" id="PTHR40048">
    <property type="entry name" value="RHAMNOSYL O-METHYLTRANSFERASE"/>
    <property type="match status" value="1"/>
</dbReference>
<dbReference type="GO" id="GO:0008168">
    <property type="term" value="F:methyltransferase activity"/>
    <property type="evidence" value="ECO:0007669"/>
    <property type="project" value="UniProtKB-KW"/>
</dbReference>
<dbReference type="InterPro" id="IPR029063">
    <property type="entry name" value="SAM-dependent_MTases_sf"/>
</dbReference>
<proteinExistence type="predicted"/>
<sequence>MTPQEFLSQLTLNIERFEKVAAFLSVPGYLSWHEGFTLLSLAEVWPVEGDIVEIGSFKGKSTCFLAQGALRSGRGKVHAVDHFRGSPEHQKGGHEETAEIVESGSTYEQFRANLAAFGLSEVVEAIVSGSQEAAAAWSGSARMVFIDGDHSCQGTKGDFEAWFPHVTETGLICFHDYQNSHYLDGVTRFIEEEVNVHPNMRFLHRANSLMTYMKVA</sequence>
<organism evidence="3 4">
    <name type="scientific">Phenylobacterium ferrooxidans</name>
    <dbReference type="NCBI Taxonomy" id="2982689"/>
    <lineage>
        <taxon>Bacteria</taxon>
        <taxon>Pseudomonadati</taxon>
        <taxon>Pseudomonadota</taxon>
        <taxon>Alphaproteobacteria</taxon>
        <taxon>Caulobacterales</taxon>
        <taxon>Caulobacteraceae</taxon>
        <taxon>Phenylobacterium</taxon>
    </lineage>
</organism>
<dbReference type="Gene3D" id="3.40.50.150">
    <property type="entry name" value="Vaccinia Virus protein VP39"/>
    <property type="match status" value="1"/>
</dbReference>
<evidence type="ECO:0000256" key="2">
    <source>
        <dbReference type="ARBA" id="ARBA00022679"/>
    </source>
</evidence>
<evidence type="ECO:0000313" key="4">
    <source>
        <dbReference type="Proteomes" id="UP001598130"/>
    </source>
</evidence>
<dbReference type="Proteomes" id="UP001598130">
    <property type="component" value="Unassembled WGS sequence"/>
</dbReference>
<dbReference type="SUPFAM" id="SSF53335">
    <property type="entry name" value="S-adenosyl-L-methionine-dependent methyltransferases"/>
    <property type="match status" value="1"/>
</dbReference>